<evidence type="ECO:0000313" key="4">
    <source>
        <dbReference type="Proteomes" id="UP000192611"/>
    </source>
</evidence>
<feature type="binding site" evidence="2">
    <location>
        <position position="136"/>
    </location>
    <ligand>
        <name>Fe cation</name>
        <dbReference type="ChEBI" id="CHEBI:24875"/>
    </ligand>
</feature>
<dbReference type="EMBL" id="NATQ01000105">
    <property type="protein sequence ID" value="OQX90082.1"/>
    <property type="molecule type" value="Genomic_DNA"/>
</dbReference>
<keyword evidence="2" id="KW-0408">Iron</keyword>
<gene>
    <name evidence="2" type="primary">def</name>
    <name evidence="3" type="ORF">B6D57_05000</name>
</gene>
<protein>
    <recommendedName>
        <fullName evidence="2">Peptide deformylase</fullName>
        <shortName evidence="2">PDF</shortName>
        <ecNumber evidence="2">3.5.1.88</ecNumber>
    </recommendedName>
    <alternativeName>
        <fullName evidence="2">Polypeptide deformylase</fullName>
    </alternativeName>
</protein>
<dbReference type="GO" id="GO:0042586">
    <property type="term" value="F:peptide deformylase activity"/>
    <property type="evidence" value="ECO:0007669"/>
    <property type="project" value="UniProtKB-UniRule"/>
</dbReference>
<feature type="binding site" evidence="2">
    <location>
        <position position="94"/>
    </location>
    <ligand>
        <name>Fe cation</name>
        <dbReference type="ChEBI" id="CHEBI:24875"/>
    </ligand>
</feature>
<dbReference type="GO" id="GO:0006412">
    <property type="term" value="P:translation"/>
    <property type="evidence" value="ECO:0007669"/>
    <property type="project" value="UniProtKB-UniRule"/>
</dbReference>
<comment type="cofactor">
    <cofactor evidence="2">
        <name>Fe(2+)</name>
        <dbReference type="ChEBI" id="CHEBI:29033"/>
    </cofactor>
    <text evidence="2">Binds 1 Fe(2+) ion.</text>
</comment>
<dbReference type="SUPFAM" id="SSF56420">
    <property type="entry name" value="Peptide deformylase"/>
    <property type="match status" value="1"/>
</dbReference>
<dbReference type="EC" id="3.5.1.88" evidence="2"/>
<organism evidence="3 4">
    <name type="scientific">Candidatus Coatesbacteria bacterium 4484_99</name>
    <dbReference type="NCBI Taxonomy" id="1970774"/>
    <lineage>
        <taxon>Bacteria</taxon>
        <taxon>Candidatus Coatesiibacteriota</taxon>
    </lineage>
</organism>
<comment type="similarity">
    <text evidence="1 2">Belongs to the polypeptide deformylase family.</text>
</comment>
<dbReference type="PANTHER" id="PTHR10458">
    <property type="entry name" value="PEPTIDE DEFORMYLASE"/>
    <property type="match status" value="1"/>
</dbReference>
<dbReference type="AlphaFoldDB" id="A0A1W9S0A9"/>
<sequence>MIFKIVIYGDPVLREFAGEVCEFNGELKDLAHNMVETLDYATGLGLAAPQVGISKRVIVVKFPVEGAEIDNDYSVLINPTLTISGENLIMEEGCLSFPEIFAEIPRRRFTEVEAFNISGEPVSGSYEELNARILQHEVDHLNGILFIDRMSKHTRKAIDSKLNELLKVSNKG</sequence>
<dbReference type="CDD" id="cd00487">
    <property type="entry name" value="Pep_deformylase"/>
    <property type="match status" value="1"/>
</dbReference>
<dbReference type="NCBIfam" id="NF001159">
    <property type="entry name" value="PRK00150.1-3"/>
    <property type="match status" value="1"/>
</dbReference>
<dbReference type="HAMAP" id="MF_00163">
    <property type="entry name" value="Pep_deformylase"/>
    <property type="match status" value="1"/>
</dbReference>
<feature type="binding site" evidence="2">
    <location>
        <position position="140"/>
    </location>
    <ligand>
        <name>Fe cation</name>
        <dbReference type="ChEBI" id="CHEBI:24875"/>
    </ligand>
</feature>
<dbReference type="Pfam" id="PF01327">
    <property type="entry name" value="Pep_deformylase"/>
    <property type="match status" value="1"/>
</dbReference>
<accession>A0A1W9S0A9</accession>
<dbReference type="InterPro" id="IPR036821">
    <property type="entry name" value="Peptide_deformylase_sf"/>
</dbReference>
<dbReference type="Gene3D" id="3.90.45.10">
    <property type="entry name" value="Peptide deformylase"/>
    <property type="match status" value="1"/>
</dbReference>
<evidence type="ECO:0000256" key="1">
    <source>
        <dbReference type="ARBA" id="ARBA00010759"/>
    </source>
</evidence>
<feature type="active site" evidence="2">
    <location>
        <position position="137"/>
    </location>
</feature>
<keyword evidence="2" id="KW-0479">Metal-binding</keyword>
<proteinExistence type="inferred from homology"/>
<dbReference type="PRINTS" id="PR01576">
    <property type="entry name" value="PDEFORMYLASE"/>
</dbReference>
<comment type="function">
    <text evidence="2">Removes the formyl group from the N-terminal Met of newly synthesized proteins. Requires at least a dipeptide for an efficient rate of reaction. N-terminal L-methionine is a prerequisite for activity but the enzyme has broad specificity at other positions.</text>
</comment>
<dbReference type="NCBIfam" id="TIGR00079">
    <property type="entry name" value="pept_deformyl"/>
    <property type="match status" value="1"/>
</dbReference>
<evidence type="ECO:0000313" key="3">
    <source>
        <dbReference type="EMBL" id="OQX90082.1"/>
    </source>
</evidence>
<dbReference type="InterPro" id="IPR023635">
    <property type="entry name" value="Peptide_deformylase"/>
</dbReference>
<keyword evidence="2" id="KW-0378">Hydrolase</keyword>
<dbReference type="PANTHER" id="PTHR10458:SF22">
    <property type="entry name" value="PEPTIDE DEFORMYLASE"/>
    <property type="match status" value="1"/>
</dbReference>
<dbReference type="GO" id="GO:0046872">
    <property type="term" value="F:metal ion binding"/>
    <property type="evidence" value="ECO:0007669"/>
    <property type="project" value="UniProtKB-KW"/>
</dbReference>
<reference evidence="4" key="1">
    <citation type="submission" date="2017-03" db="EMBL/GenBank/DDBJ databases">
        <title>Novel pathways for hydrocarbon cycling and metabolic interdependencies in hydrothermal sediment communities.</title>
        <authorList>
            <person name="Dombrowski N."/>
            <person name="Seitz K."/>
            <person name="Teske A."/>
            <person name="Baker B."/>
        </authorList>
    </citation>
    <scope>NUCLEOTIDE SEQUENCE [LARGE SCALE GENOMIC DNA]</scope>
</reference>
<evidence type="ECO:0000256" key="2">
    <source>
        <dbReference type="HAMAP-Rule" id="MF_00163"/>
    </source>
</evidence>
<dbReference type="PIRSF" id="PIRSF004749">
    <property type="entry name" value="Pep_def"/>
    <property type="match status" value="1"/>
</dbReference>
<name>A0A1W9S0A9_9BACT</name>
<dbReference type="Proteomes" id="UP000192611">
    <property type="component" value="Unassembled WGS sequence"/>
</dbReference>
<comment type="catalytic activity">
    <reaction evidence="2">
        <text>N-terminal N-formyl-L-methionyl-[peptide] + H2O = N-terminal L-methionyl-[peptide] + formate</text>
        <dbReference type="Rhea" id="RHEA:24420"/>
        <dbReference type="Rhea" id="RHEA-COMP:10639"/>
        <dbReference type="Rhea" id="RHEA-COMP:10640"/>
        <dbReference type="ChEBI" id="CHEBI:15377"/>
        <dbReference type="ChEBI" id="CHEBI:15740"/>
        <dbReference type="ChEBI" id="CHEBI:49298"/>
        <dbReference type="ChEBI" id="CHEBI:64731"/>
        <dbReference type="EC" id="3.5.1.88"/>
    </reaction>
</comment>
<keyword evidence="2" id="KW-0648">Protein biosynthesis</keyword>
<comment type="caution">
    <text evidence="3">The sequence shown here is derived from an EMBL/GenBank/DDBJ whole genome shotgun (WGS) entry which is preliminary data.</text>
</comment>